<evidence type="ECO:0000313" key="4">
    <source>
        <dbReference type="Proteomes" id="UP000555552"/>
    </source>
</evidence>
<organism evidence="3 4">
    <name type="scientific">Pseudokineococcus marinus</name>
    <dbReference type="NCBI Taxonomy" id="351215"/>
    <lineage>
        <taxon>Bacteria</taxon>
        <taxon>Bacillati</taxon>
        <taxon>Actinomycetota</taxon>
        <taxon>Actinomycetes</taxon>
        <taxon>Kineosporiales</taxon>
        <taxon>Kineosporiaceae</taxon>
        <taxon>Pseudokineococcus</taxon>
    </lineage>
</organism>
<evidence type="ECO:0000256" key="1">
    <source>
        <dbReference type="SAM" id="MobiDB-lite"/>
    </source>
</evidence>
<proteinExistence type="predicted"/>
<dbReference type="Pfam" id="PF06283">
    <property type="entry name" value="ThuA"/>
    <property type="match status" value="1"/>
</dbReference>
<reference evidence="3 4" key="1">
    <citation type="submission" date="2020-05" db="EMBL/GenBank/DDBJ databases">
        <title>MicrobeNet Type strains.</title>
        <authorList>
            <person name="Nicholson A.C."/>
        </authorList>
    </citation>
    <scope>NUCLEOTIDE SEQUENCE [LARGE SCALE GENOMIC DNA]</scope>
    <source>
        <strain evidence="3 4">JCM 14547</strain>
    </source>
</reference>
<evidence type="ECO:0000259" key="2">
    <source>
        <dbReference type="Pfam" id="PF06283"/>
    </source>
</evidence>
<dbReference type="InterPro" id="IPR029010">
    <property type="entry name" value="ThuA-like"/>
</dbReference>
<evidence type="ECO:0000313" key="3">
    <source>
        <dbReference type="EMBL" id="NNH21521.1"/>
    </source>
</evidence>
<feature type="region of interest" description="Disordered" evidence="1">
    <location>
        <begin position="1"/>
        <end position="25"/>
    </location>
</feature>
<sequence>MSETTYRTSEDGAAGPDPAPLPLRARREEPLRVLVWGENRHEQTEPEVAARYPDGMHGAIAAGVEANLGERAVVRTATLDDPEHGLAEEVLAGTDVLTWWGHAAHDEVDDAVVERVHRHVLAGMGLLVLHSGHWSKIFTRLMGTSCTLRWRSAHDRELVWTVDPTHPIARGVPHPMVIDEDEMYGEHFDIPAPDELVFLSTFSGGEVLRSGCTFKRGHGRVFYFSPGDQDYPVYFHEGVRRVISNGVEWAASDRRERSAPVLLRYETERFWSGHGYTGAVDPAARVAGQDGA</sequence>
<dbReference type="AlphaFoldDB" id="A0A849BG35"/>
<dbReference type="InterPro" id="IPR029062">
    <property type="entry name" value="Class_I_gatase-like"/>
</dbReference>
<name>A0A849BG35_9ACTN</name>
<dbReference type="EMBL" id="JABEMA010000001">
    <property type="protein sequence ID" value="NNH21521.1"/>
    <property type="molecule type" value="Genomic_DNA"/>
</dbReference>
<dbReference type="RefSeq" id="WP_171201388.1">
    <property type="nucleotide sequence ID" value="NZ_BAAANP010000012.1"/>
</dbReference>
<feature type="domain" description="ThuA-like" evidence="2">
    <location>
        <begin position="32"/>
        <end position="250"/>
    </location>
</feature>
<protein>
    <submittedName>
        <fullName evidence="3">Trehalose utilization protein ThuA</fullName>
    </submittedName>
</protein>
<dbReference type="Gene3D" id="3.40.50.880">
    <property type="match status" value="1"/>
</dbReference>
<dbReference type="Proteomes" id="UP000555552">
    <property type="component" value="Unassembled WGS sequence"/>
</dbReference>
<keyword evidence="4" id="KW-1185">Reference proteome</keyword>
<accession>A0A849BG35</accession>
<dbReference type="SUPFAM" id="SSF52317">
    <property type="entry name" value="Class I glutamine amidotransferase-like"/>
    <property type="match status" value="1"/>
</dbReference>
<comment type="caution">
    <text evidence="3">The sequence shown here is derived from an EMBL/GenBank/DDBJ whole genome shotgun (WGS) entry which is preliminary data.</text>
</comment>
<gene>
    <name evidence="3" type="ORF">HLB09_00165</name>
</gene>